<evidence type="ECO:0000256" key="1">
    <source>
        <dbReference type="ARBA" id="ARBA00001526"/>
    </source>
</evidence>
<dbReference type="SUPFAM" id="SSF56601">
    <property type="entry name" value="beta-lactamase/transpeptidase-like"/>
    <property type="match status" value="1"/>
</dbReference>
<feature type="domain" description="Beta-lactamase class A catalytic" evidence="5">
    <location>
        <begin position="72"/>
        <end position="331"/>
    </location>
</feature>
<keyword evidence="7" id="KW-1185">Reference proteome</keyword>
<evidence type="ECO:0000256" key="2">
    <source>
        <dbReference type="ARBA" id="ARBA00009009"/>
    </source>
</evidence>
<dbReference type="EC" id="3.5.2.6" evidence="3"/>
<dbReference type="PANTHER" id="PTHR35333">
    <property type="entry name" value="BETA-LACTAMASE"/>
    <property type="match status" value="1"/>
</dbReference>
<evidence type="ECO:0000313" key="6">
    <source>
        <dbReference type="EMBL" id="USA62738.1"/>
    </source>
</evidence>
<dbReference type="PRINTS" id="PR00118">
    <property type="entry name" value="BLACTAMASEA"/>
</dbReference>
<reference evidence="6 7" key="1">
    <citation type="submission" date="2022-06" db="EMBL/GenBank/DDBJ databases">
        <authorList>
            <person name="Liu G."/>
        </authorList>
    </citation>
    <scope>NUCLEOTIDE SEQUENCE [LARGE SCALE GENOMIC DNA]</scope>
    <source>
        <strain evidence="6 7">E4</strain>
    </source>
</reference>
<evidence type="ECO:0000256" key="3">
    <source>
        <dbReference type="ARBA" id="ARBA00012865"/>
    </source>
</evidence>
<keyword evidence="4" id="KW-0472">Membrane</keyword>
<keyword evidence="4" id="KW-1133">Transmembrane helix</keyword>
<proteinExistence type="inferred from homology"/>
<organism evidence="6 7">
    <name type="scientific">Qipengyuania citrea</name>
    <dbReference type="NCBI Taxonomy" id="225971"/>
    <lineage>
        <taxon>Bacteria</taxon>
        <taxon>Pseudomonadati</taxon>
        <taxon>Pseudomonadota</taxon>
        <taxon>Alphaproteobacteria</taxon>
        <taxon>Sphingomonadales</taxon>
        <taxon>Erythrobacteraceae</taxon>
        <taxon>Qipengyuania</taxon>
    </lineage>
</organism>
<sequence length="370" mass="40910">MSASFRFIIFAVPVMLLALILVWTPRSHPEVDGDPLVEQAADEVQPAPMTPEQRKLDREISRIGGTFPGHVGIAVRDIAARRTLHFNGLQLFPQQSVSKLWVTLTALGEVDAGQLELTEKVEIRDPDLTVFHQPIRDIVRRRGSFTTDYADLIERAITHSDNTANDRILRRVGGPDVVQKFLDDHGLSSIRFGTDERTKQSGIAGLTWTQAYSKGAAFFDARDQVPDQRRSNAFEAYLADPIDGAPPVAIVEALARLHEGKLLSGPSTALLLATMSRTKSGPQRLKAGAPQDWIVRHKTGTGQVYGGEQSGYNDIGLFTSPDGRTYAIAVMIARTRVSIPQRMAMMQEVVRAVVNYDTTIAEDRDVVRRM</sequence>
<evidence type="ECO:0000256" key="4">
    <source>
        <dbReference type="SAM" id="Phobius"/>
    </source>
</evidence>
<dbReference type="InterPro" id="IPR045155">
    <property type="entry name" value="Beta-lactam_cat"/>
</dbReference>
<comment type="catalytic activity">
    <reaction evidence="1">
        <text>a beta-lactam + H2O = a substituted beta-amino acid</text>
        <dbReference type="Rhea" id="RHEA:20401"/>
        <dbReference type="ChEBI" id="CHEBI:15377"/>
        <dbReference type="ChEBI" id="CHEBI:35627"/>
        <dbReference type="ChEBI" id="CHEBI:140347"/>
        <dbReference type="EC" id="3.5.2.6"/>
    </reaction>
</comment>
<comment type="similarity">
    <text evidence="2">Belongs to the class-A beta-lactamase family.</text>
</comment>
<protein>
    <recommendedName>
        <fullName evidence="3">beta-lactamase</fullName>
        <ecNumber evidence="3">3.5.2.6</ecNumber>
    </recommendedName>
</protein>
<dbReference type="Gene3D" id="3.40.710.10">
    <property type="entry name" value="DD-peptidase/beta-lactamase superfamily"/>
    <property type="match status" value="1"/>
</dbReference>
<gene>
    <name evidence="6" type="ORF">NCF85_07135</name>
</gene>
<dbReference type="EMBL" id="CP098494">
    <property type="protein sequence ID" value="USA62738.1"/>
    <property type="molecule type" value="Genomic_DNA"/>
</dbReference>
<name>A0ABY4UB41_9SPHN</name>
<dbReference type="InterPro" id="IPR012338">
    <property type="entry name" value="Beta-lactam/transpept-like"/>
</dbReference>
<dbReference type="GO" id="GO:0016787">
    <property type="term" value="F:hydrolase activity"/>
    <property type="evidence" value="ECO:0007669"/>
    <property type="project" value="UniProtKB-KW"/>
</dbReference>
<keyword evidence="6" id="KW-0378">Hydrolase</keyword>
<dbReference type="RefSeq" id="WP_301643003.1">
    <property type="nucleotide sequence ID" value="NZ_CP098494.1"/>
</dbReference>
<dbReference type="PANTHER" id="PTHR35333:SF3">
    <property type="entry name" value="BETA-LACTAMASE-TYPE TRANSPEPTIDASE FOLD CONTAINING PROTEIN"/>
    <property type="match status" value="1"/>
</dbReference>
<feature type="transmembrane region" description="Helical" evidence="4">
    <location>
        <begin position="7"/>
        <end position="24"/>
    </location>
</feature>
<dbReference type="Proteomes" id="UP001056619">
    <property type="component" value="Chromosome"/>
</dbReference>
<dbReference type="InterPro" id="IPR000871">
    <property type="entry name" value="Beta-lactam_class-A"/>
</dbReference>
<dbReference type="Pfam" id="PF13354">
    <property type="entry name" value="Beta-lactamase2"/>
    <property type="match status" value="1"/>
</dbReference>
<evidence type="ECO:0000313" key="7">
    <source>
        <dbReference type="Proteomes" id="UP001056619"/>
    </source>
</evidence>
<accession>A0ABY4UB41</accession>
<evidence type="ECO:0000259" key="5">
    <source>
        <dbReference type="Pfam" id="PF13354"/>
    </source>
</evidence>
<keyword evidence="4" id="KW-0812">Transmembrane</keyword>